<dbReference type="InterPro" id="IPR000680">
    <property type="entry name" value="Borrelia_lipo"/>
</dbReference>
<dbReference type="Pfam" id="PF00921">
    <property type="entry name" value="Lipoprotein_2"/>
    <property type="match status" value="1"/>
</dbReference>
<evidence type="ECO:0000256" key="1">
    <source>
        <dbReference type="ARBA" id="ARBA00003932"/>
    </source>
</evidence>
<keyword evidence="5 8" id="KW-0564">Palmitate</keyword>
<feature type="compositionally biased region" description="Low complexity" evidence="9">
    <location>
        <begin position="270"/>
        <end position="283"/>
    </location>
</feature>
<evidence type="ECO:0000256" key="8">
    <source>
        <dbReference type="RuleBase" id="RU363105"/>
    </source>
</evidence>
<evidence type="ECO:0000313" key="10">
    <source>
        <dbReference type="EMBL" id="ASJ27687.1"/>
    </source>
</evidence>
<gene>
    <name evidence="10" type="ORF">BT0_E32</name>
</gene>
<keyword evidence="4 8" id="KW-0472">Membrane</keyword>
<evidence type="ECO:0000256" key="4">
    <source>
        <dbReference type="ARBA" id="ARBA00023136"/>
    </source>
</evidence>
<proteinExistence type="predicted"/>
<geneLocation type="plasmid" evidence="10 11">
    <name>lpE43</name>
</geneLocation>
<dbReference type="EMBL" id="CP019365">
    <property type="protein sequence ID" value="ASJ27687.1"/>
    <property type="molecule type" value="Genomic_DNA"/>
</dbReference>
<evidence type="ECO:0000256" key="2">
    <source>
        <dbReference type="ARBA" id="ARBA00004459"/>
    </source>
</evidence>
<keyword evidence="11" id="KW-1185">Reference proteome</keyword>
<protein>
    <recommendedName>
        <fullName evidence="8">Variable large protein</fullName>
    </recommendedName>
</protein>
<evidence type="ECO:0000256" key="5">
    <source>
        <dbReference type="ARBA" id="ARBA00023139"/>
    </source>
</evidence>
<dbReference type="AlphaFoldDB" id="A0ABF7R0G9"/>
<evidence type="ECO:0000256" key="3">
    <source>
        <dbReference type="ARBA" id="ARBA00022729"/>
    </source>
</evidence>
<comment type="subcellular location">
    <subcellularLocation>
        <location evidence="2 8">Cell outer membrane</location>
        <topology evidence="2 8">Lipid-anchor</topology>
    </subcellularLocation>
</comment>
<keyword evidence="10" id="KW-0614">Plasmid</keyword>
<organism evidence="10 11">
    <name type="scientific">Borrelia turicatae (strain 91E135)</name>
    <dbReference type="NCBI Taxonomy" id="314724"/>
    <lineage>
        <taxon>Bacteria</taxon>
        <taxon>Pseudomonadati</taxon>
        <taxon>Spirochaetota</taxon>
        <taxon>Spirochaetia</taxon>
        <taxon>Spirochaetales</taxon>
        <taxon>Borreliaceae</taxon>
        <taxon>Borrelia</taxon>
    </lineage>
</organism>
<accession>A0ABF7R0G9</accession>
<feature type="region of interest" description="Disordered" evidence="9">
    <location>
        <begin position="270"/>
        <end position="289"/>
    </location>
</feature>
<name>A0ABF7R0G9_BORT9</name>
<reference evidence="10 11" key="1">
    <citation type="submission" date="2017-01" db="EMBL/GenBank/DDBJ databases">
        <title>Reassembled and rearranged: the organization and evolution of antigen-encoding plasmids in two relapsing fever Borrelia species.</title>
        <authorList>
            <person name="Barbour A.G."/>
            <person name="Dai Q."/>
            <person name="Miller S.C."/>
            <person name="Porcella S.F."/>
            <person name="Schwan T.G."/>
            <person name="Lopez J.E."/>
        </authorList>
    </citation>
    <scope>NUCLEOTIDE SEQUENCE [LARGE SCALE GENOMIC DNA]</scope>
    <source>
        <strain evidence="10 11">91E135</strain>
        <plasmid evidence="10 11">lpE43</plasmid>
    </source>
</reference>
<evidence type="ECO:0000256" key="6">
    <source>
        <dbReference type="ARBA" id="ARBA00023237"/>
    </source>
</evidence>
<evidence type="ECO:0000256" key="7">
    <source>
        <dbReference type="ARBA" id="ARBA00023288"/>
    </source>
</evidence>
<keyword evidence="6 8" id="KW-0998">Cell outer membrane</keyword>
<dbReference type="KEGG" id="btu:BT0_E32"/>
<evidence type="ECO:0000313" key="11">
    <source>
        <dbReference type="Proteomes" id="UP000001205"/>
    </source>
</evidence>
<keyword evidence="7 8" id="KW-0449">Lipoprotein</keyword>
<keyword evidence="3" id="KW-0732">Signal</keyword>
<comment type="function">
    <text evidence="1 8">The Vlp and Vsp proteins are antigenically distinct proteins, only one vlp or vsp gene is transcriptionally active at any one time. Switching between these genes is a mechanism of host immune response evasion.</text>
</comment>
<evidence type="ECO:0000256" key="9">
    <source>
        <dbReference type="SAM" id="MobiDB-lite"/>
    </source>
</evidence>
<dbReference type="GO" id="GO:0009279">
    <property type="term" value="C:cell outer membrane"/>
    <property type="evidence" value="ECO:0007669"/>
    <property type="project" value="UniProtKB-SubCell"/>
</dbReference>
<dbReference type="SUPFAM" id="SSF74748">
    <property type="entry name" value="Variable surface antigen VlsE"/>
    <property type="match status" value="2"/>
</dbReference>
<sequence length="289" mass="29387">MLKRSCKMKLLRMGNSKLKSVVDTFVTGSLDKIVDGAKEAAKGATGDDKIGGATNVSQDAVPADTASVNSLVKGIKTIVDVGLKKDEGSAGATKTGDTEQKSIGKLFDGSTGAGADDKKAATDAAKAVGAVTGADILQAMVKDNGDAAKLAAEVSKADPWAMIDKIQNAKTKTGVLDANTDKGSGQLATGTGVADVKAATNADLAAAVALKAMTKGGKFTQPNDNEDADISGAAVTAVNKVLGILDFIIRKTVSINLDKIREAVKGIQYSEPTTESTEASTITQPATTK</sequence>
<dbReference type="Proteomes" id="UP000001205">
    <property type="component" value="Plasmid lpE43"/>
</dbReference>